<organism evidence="2 3">
    <name type="scientific">Flavobacterium sangjuense</name>
    <dbReference type="NCBI Taxonomy" id="2518177"/>
    <lineage>
        <taxon>Bacteria</taxon>
        <taxon>Pseudomonadati</taxon>
        <taxon>Bacteroidota</taxon>
        <taxon>Flavobacteriia</taxon>
        <taxon>Flavobacteriales</taxon>
        <taxon>Flavobacteriaceae</taxon>
        <taxon>Flavobacterium</taxon>
    </lineage>
</organism>
<dbReference type="GO" id="GO:0006793">
    <property type="term" value="P:phosphorus metabolic process"/>
    <property type="evidence" value="ECO:0007669"/>
    <property type="project" value="UniProtKB-ARBA"/>
</dbReference>
<proteinExistence type="predicted"/>
<evidence type="ECO:0000313" key="3">
    <source>
        <dbReference type="Proteomes" id="UP000296862"/>
    </source>
</evidence>
<dbReference type="EMBL" id="CP038810">
    <property type="protein sequence ID" value="QBZ98862.1"/>
    <property type="molecule type" value="Genomic_DNA"/>
</dbReference>
<gene>
    <name evidence="2" type="ORF">GS03_02374</name>
</gene>
<dbReference type="Gene3D" id="3.30.870.10">
    <property type="entry name" value="Endonuclease Chain A"/>
    <property type="match status" value="1"/>
</dbReference>
<name>A0A4P7PX27_9FLAO</name>
<accession>A0A4P7PX27</accession>
<dbReference type="Proteomes" id="UP000296862">
    <property type="component" value="Chromosome"/>
</dbReference>
<dbReference type="InterPro" id="IPR025202">
    <property type="entry name" value="PLD-like_dom"/>
</dbReference>
<dbReference type="PROSITE" id="PS50035">
    <property type="entry name" value="PLD"/>
    <property type="match status" value="1"/>
</dbReference>
<reference evidence="2 3" key="1">
    <citation type="submission" date="2019-04" db="EMBL/GenBank/DDBJ databases">
        <title>Flavobacterium sp. GS03.</title>
        <authorList>
            <person name="Kim H."/>
        </authorList>
    </citation>
    <scope>NUCLEOTIDE SEQUENCE [LARGE SCALE GENOMIC DNA]</scope>
    <source>
        <strain evidence="2 3">GS03</strain>
    </source>
</reference>
<sequence length="410" mass="44803">MAVRFIAQGLDPGSNINAGNLIIESLQCNNYQSVDIFVAFVSTSGLRNIMDELQAFQAAGGAIRLYVGVNLNATSREALEALIASGIETYVIYSPNSIIYHPKIYVFNGAQVCRAIVGSSNLTASGLFQNVEASICYDFDNGNAEGTAFLNGITTQFDSIVNNTNNSCKLLTQPVLDVLIESKVVLPEAVNRAKANRINKEYAPKDTAANKRLTDLFGKLSVKRPPKGFRKAAVQKEFITVAGTNEVVIVDQAIELTTDSMWIQSGLMTSPARNILGLSKRGILANKTYINGSVSFFGINPATDDQPLQIEVEYAGELYLENQVHYTADNGSWRLNFYGETAAGKRFNDITRPDGTVPGAFQNKILLFTRISPTRYKLEVLEDTEVDKLKDLSSVWARNGASPYAFGYIA</sequence>
<dbReference type="SUPFAM" id="SSF56024">
    <property type="entry name" value="Phospholipase D/nuclease"/>
    <property type="match status" value="1"/>
</dbReference>
<dbReference type="RefSeq" id="WP_136152745.1">
    <property type="nucleotide sequence ID" value="NZ_CP038810.1"/>
</dbReference>
<evidence type="ECO:0000313" key="2">
    <source>
        <dbReference type="EMBL" id="QBZ98862.1"/>
    </source>
</evidence>
<dbReference type="OrthoDB" id="7056491at2"/>
<keyword evidence="3" id="KW-1185">Reference proteome</keyword>
<feature type="domain" description="PLD phosphodiesterase" evidence="1">
    <location>
        <begin position="96"/>
        <end position="126"/>
    </location>
</feature>
<evidence type="ECO:0000259" key="1">
    <source>
        <dbReference type="PROSITE" id="PS50035"/>
    </source>
</evidence>
<dbReference type="Pfam" id="PF13091">
    <property type="entry name" value="PLDc_2"/>
    <property type="match status" value="1"/>
</dbReference>
<dbReference type="CDD" id="cd09117">
    <property type="entry name" value="PLDc_Bfil_DEXD_like"/>
    <property type="match status" value="1"/>
</dbReference>
<dbReference type="KEGG" id="fsn:GS03_02374"/>
<dbReference type="InterPro" id="IPR001736">
    <property type="entry name" value="PLipase_D/transphosphatidylase"/>
</dbReference>
<protein>
    <recommendedName>
        <fullName evidence="1">PLD phosphodiesterase domain-containing protein</fullName>
    </recommendedName>
</protein>
<dbReference type="AlphaFoldDB" id="A0A4P7PX27"/>
<dbReference type="GO" id="GO:0003824">
    <property type="term" value="F:catalytic activity"/>
    <property type="evidence" value="ECO:0007669"/>
    <property type="project" value="InterPro"/>
</dbReference>